<dbReference type="GO" id="GO:0005524">
    <property type="term" value="F:ATP binding"/>
    <property type="evidence" value="ECO:0007669"/>
    <property type="project" value="UniProtKB-KW"/>
</dbReference>
<keyword evidence="3 11" id="KW-0436">Ligase</keyword>
<evidence type="ECO:0000256" key="11">
    <source>
        <dbReference type="RuleBase" id="RU363038"/>
    </source>
</evidence>
<dbReference type="Gene3D" id="1.10.730.10">
    <property type="entry name" value="Isoleucyl-tRNA Synthetase, Domain 1"/>
    <property type="match status" value="1"/>
</dbReference>
<dbReference type="EMBL" id="JACVVK020000056">
    <property type="protein sequence ID" value="KAK7497682.1"/>
    <property type="molecule type" value="Genomic_DNA"/>
</dbReference>
<dbReference type="GO" id="GO:0004814">
    <property type="term" value="F:arginine-tRNA ligase activity"/>
    <property type="evidence" value="ECO:0007669"/>
    <property type="project" value="UniProtKB-EC"/>
</dbReference>
<evidence type="ECO:0000313" key="14">
    <source>
        <dbReference type="Proteomes" id="UP001519460"/>
    </source>
</evidence>
<evidence type="ECO:0000256" key="7">
    <source>
        <dbReference type="ARBA" id="ARBA00023146"/>
    </source>
</evidence>
<dbReference type="Gene3D" id="3.40.50.620">
    <property type="entry name" value="HUPs"/>
    <property type="match status" value="1"/>
</dbReference>
<keyword evidence="5 11" id="KW-0067">ATP-binding</keyword>
<evidence type="ECO:0000256" key="6">
    <source>
        <dbReference type="ARBA" id="ARBA00022917"/>
    </source>
</evidence>
<evidence type="ECO:0000256" key="3">
    <source>
        <dbReference type="ARBA" id="ARBA00022598"/>
    </source>
</evidence>
<dbReference type="InterPro" id="IPR014729">
    <property type="entry name" value="Rossmann-like_a/b/a_fold"/>
</dbReference>
<comment type="caution">
    <text evidence="13">The sequence shown here is derived from an EMBL/GenBank/DDBJ whole genome shotgun (WGS) entry which is preliminary data.</text>
</comment>
<dbReference type="SUPFAM" id="SSF47323">
    <property type="entry name" value="Anticodon-binding domain of a subclass of class I aminoacyl-tRNA synthetases"/>
    <property type="match status" value="1"/>
</dbReference>
<dbReference type="SUPFAM" id="SSF52374">
    <property type="entry name" value="Nucleotidylyl transferase"/>
    <property type="match status" value="1"/>
</dbReference>
<evidence type="ECO:0000313" key="13">
    <source>
        <dbReference type="EMBL" id="KAK7497682.1"/>
    </source>
</evidence>
<dbReference type="InterPro" id="IPR035684">
    <property type="entry name" value="ArgRS_core"/>
</dbReference>
<dbReference type="CDD" id="cd07956">
    <property type="entry name" value="Anticodon_Ia_Arg"/>
    <property type="match status" value="1"/>
</dbReference>
<evidence type="ECO:0000256" key="2">
    <source>
        <dbReference type="ARBA" id="ARBA00012837"/>
    </source>
</evidence>
<dbReference type="InterPro" id="IPR008909">
    <property type="entry name" value="DALR_anticod-bd"/>
</dbReference>
<dbReference type="SMART" id="SM00836">
    <property type="entry name" value="DALR_1"/>
    <property type="match status" value="1"/>
</dbReference>
<proteinExistence type="inferred from homology"/>
<keyword evidence="6 11" id="KW-0648">Protein biosynthesis</keyword>
<dbReference type="PANTHER" id="PTHR11956">
    <property type="entry name" value="ARGINYL-TRNA SYNTHETASE"/>
    <property type="match status" value="1"/>
</dbReference>
<name>A0ABD0LF53_9CAEN</name>
<sequence>MTTFKRQRSKNKEGLVEKGQQFHFQQLVAILQLLDVPWARRPLDDIHIQFGRIEGMSSRRGNVVFLRDILDEARDRMVVAMQNKKTTRTGDIEAIADRLAVSAVVVQDLRARRRNNYTFSWDRMLSFSAQSGVFLQYAHSRLCSLIEKCGVQKTVDIDVSCLHEQEMHQLILLLARYPEVIEDMLASLEPCTLVQYLLKLGHLVNSAYSKLPVKGENSDVAQARLLVFDCGRQVLSNGLQLIGIQPLKEM</sequence>
<dbReference type="Proteomes" id="UP001519460">
    <property type="component" value="Unassembled WGS sequence"/>
</dbReference>
<dbReference type="PANTHER" id="PTHR11956:SF11">
    <property type="entry name" value="ARGININE--TRNA LIGASE, MITOCHONDRIAL-RELATED"/>
    <property type="match status" value="1"/>
</dbReference>
<feature type="domain" description="DALR anticodon binding" evidence="12">
    <location>
        <begin position="135"/>
        <end position="250"/>
    </location>
</feature>
<comment type="catalytic activity">
    <reaction evidence="9">
        <text>tRNA(Arg) + L-arginine + ATP = L-arginyl-tRNA(Arg) + AMP + diphosphate</text>
        <dbReference type="Rhea" id="RHEA:20301"/>
        <dbReference type="Rhea" id="RHEA-COMP:9658"/>
        <dbReference type="Rhea" id="RHEA-COMP:9673"/>
        <dbReference type="ChEBI" id="CHEBI:30616"/>
        <dbReference type="ChEBI" id="CHEBI:32682"/>
        <dbReference type="ChEBI" id="CHEBI:33019"/>
        <dbReference type="ChEBI" id="CHEBI:78442"/>
        <dbReference type="ChEBI" id="CHEBI:78513"/>
        <dbReference type="ChEBI" id="CHEBI:456215"/>
        <dbReference type="EC" id="6.1.1.19"/>
    </reaction>
</comment>
<keyword evidence="7 11" id="KW-0030">Aminoacyl-tRNA synthetase</keyword>
<evidence type="ECO:0000256" key="4">
    <source>
        <dbReference type="ARBA" id="ARBA00022741"/>
    </source>
</evidence>
<evidence type="ECO:0000256" key="9">
    <source>
        <dbReference type="ARBA" id="ARBA00049339"/>
    </source>
</evidence>
<accession>A0ABD0LF53</accession>
<gene>
    <name evidence="13" type="ORF">BaRGS_00011077</name>
</gene>
<keyword evidence="4 11" id="KW-0547">Nucleotide-binding</keyword>
<dbReference type="EC" id="6.1.1.19" evidence="2"/>
<evidence type="ECO:0000256" key="10">
    <source>
        <dbReference type="ARBA" id="ARBA00049595"/>
    </source>
</evidence>
<keyword evidence="14" id="KW-1185">Reference proteome</keyword>
<dbReference type="InterPro" id="IPR009080">
    <property type="entry name" value="tRNAsynth_Ia_anticodon-bd"/>
</dbReference>
<evidence type="ECO:0000256" key="1">
    <source>
        <dbReference type="ARBA" id="ARBA00005594"/>
    </source>
</evidence>
<organism evidence="13 14">
    <name type="scientific">Batillaria attramentaria</name>
    <dbReference type="NCBI Taxonomy" id="370345"/>
    <lineage>
        <taxon>Eukaryota</taxon>
        <taxon>Metazoa</taxon>
        <taxon>Spiralia</taxon>
        <taxon>Lophotrochozoa</taxon>
        <taxon>Mollusca</taxon>
        <taxon>Gastropoda</taxon>
        <taxon>Caenogastropoda</taxon>
        <taxon>Sorbeoconcha</taxon>
        <taxon>Cerithioidea</taxon>
        <taxon>Batillariidae</taxon>
        <taxon>Batillaria</taxon>
    </lineage>
</organism>
<evidence type="ECO:0000259" key="12">
    <source>
        <dbReference type="SMART" id="SM00836"/>
    </source>
</evidence>
<evidence type="ECO:0000256" key="8">
    <source>
        <dbReference type="ARBA" id="ARBA00039495"/>
    </source>
</evidence>
<dbReference type="GO" id="GO:0006412">
    <property type="term" value="P:translation"/>
    <property type="evidence" value="ECO:0007669"/>
    <property type="project" value="UniProtKB-KW"/>
</dbReference>
<protein>
    <recommendedName>
        <fullName evidence="8">Probable arginine--tRNA ligase, mitochondrial</fullName>
        <ecNumber evidence="2">6.1.1.19</ecNumber>
    </recommendedName>
</protein>
<evidence type="ECO:0000256" key="5">
    <source>
        <dbReference type="ARBA" id="ARBA00022840"/>
    </source>
</evidence>
<comment type="function">
    <text evidence="10">Catalyzes the attachment of arginine to tRNA(Arg) in a two-step reaction: arginine is first activated by ATP to form Arg-AMP and then transferred to the acceptor end of tRNA(Arg).</text>
</comment>
<dbReference type="FunFam" id="1.10.730.10:FF:000006">
    <property type="entry name" value="Arginyl-tRNA synthetase 2, mitochondrial"/>
    <property type="match status" value="1"/>
</dbReference>
<dbReference type="Pfam" id="PF05746">
    <property type="entry name" value="DALR_1"/>
    <property type="match status" value="1"/>
</dbReference>
<dbReference type="Pfam" id="PF00750">
    <property type="entry name" value="tRNA-synt_1d"/>
    <property type="match status" value="1"/>
</dbReference>
<comment type="similarity">
    <text evidence="1 11">Belongs to the class-I aminoacyl-tRNA synthetase family.</text>
</comment>
<dbReference type="InterPro" id="IPR001278">
    <property type="entry name" value="Arg-tRNA-ligase"/>
</dbReference>
<dbReference type="AlphaFoldDB" id="A0ABD0LF53"/>
<reference evidence="13 14" key="1">
    <citation type="journal article" date="2023" name="Sci. Data">
        <title>Genome assembly of the Korean intertidal mud-creeper Batillaria attramentaria.</title>
        <authorList>
            <person name="Patra A.K."/>
            <person name="Ho P.T."/>
            <person name="Jun S."/>
            <person name="Lee S.J."/>
            <person name="Kim Y."/>
            <person name="Won Y.J."/>
        </authorList>
    </citation>
    <scope>NUCLEOTIDE SEQUENCE [LARGE SCALE GENOMIC DNA]</scope>
    <source>
        <strain evidence="13">Wonlab-2016</strain>
    </source>
</reference>